<dbReference type="OrthoDB" id="9770040at2"/>
<name>A0A1I0QWF1_9RHOB</name>
<organism evidence="2 3">
    <name type="scientific">Aliiroseovarius sediminilitoris</name>
    <dbReference type="NCBI Taxonomy" id="1173584"/>
    <lineage>
        <taxon>Bacteria</taxon>
        <taxon>Pseudomonadati</taxon>
        <taxon>Pseudomonadota</taxon>
        <taxon>Alphaproteobacteria</taxon>
        <taxon>Rhodobacterales</taxon>
        <taxon>Paracoccaceae</taxon>
        <taxon>Aliiroseovarius</taxon>
    </lineage>
</organism>
<feature type="transmembrane region" description="Helical" evidence="1">
    <location>
        <begin position="284"/>
        <end position="303"/>
    </location>
</feature>
<gene>
    <name evidence="2" type="ORF">SAMN05444851_2966</name>
</gene>
<dbReference type="STRING" id="1173584.SAMN05444851_2966"/>
<protein>
    <submittedName>
        <fullName evidence="2">Uncharacterized protein involved in response to NO</fullName>
    </submittedName>
</protein>
<feature type="transmembrane region" description="Helical" evidence="1">
    <location>
        <begin position="101"/>
        <end position="118"/>
    </location>
</feature>
<keyword evidence="3" id="KW-1185">Reference proteome</keyword>
<evidence type="ECO:0000313" key="3">
    <source>
        <dbReference type="Proteomes" id="UP000199650"/>
    </source>
</evidence>
<reference evidence="2 3" key="1">
    <citation type="submission" date="2016-10" db="EMBL/GenBank/DDBJ databases">
        <authorList>
            <person name="de Groot N.N."/>
        </authorList>
    </citation>
    <scope>NUCLEOTIDE SEQUENCE [LARGE SCALE GENOMIC DNA]</scope>
    <source>
        <strain evidence="2 3">DSM 29439</strain>
    </source>
</reference>
<keyword evidence="1" id="KW-0472">Membrane</keyword>
<sequence>MILLSGAYRLFFPFAALFAGTAIPIWLIYHAGVVERMNNPLLWHQHEMLWGYVPAAIAGFLFTAIPNWTGRPALGPKTVAGLFGLWLTARIAMFAAPDGALSHTVALAFLPIVALLVLRDLIAARNRRNYVVAGVVLALGLAQAVFLMSDAQLGLSMGFALTFILMVHIGGRVTPAFSRNWLKKRGVKNLPAEFGPVDQAAIGLSAATAASWIVFDPGVVTGILAALAAIALALRLSRWRGFAVTQEPLLFAQHAGYAWLPISMTLLALASLTNLANIGQVHHALGAGAIGSITMIMMLRALLGHSGRPIEGARFDRVYLNFVHVGAVLRVTADWTGDPTYFYYLGGVFWSVAMICFFIRIFPIALAPRV</sequence>
<dbReference type="Proteomes" id="UP000199650">
    <property type="component" value="Unassembled WGS sequence"/>
</dbReference>
<dbReference type="RefSeq" id="WP_091431710.1">
    <property type="nucleotide sequence ID" value="NZ_FOJB01000001.1"/>
</dbReference>
<dbReference type="Pfam" id="PF05940">
    <property type="entry name" value="NnrS"/>
    <property type="match status" value="1"/>
</dbReference>
<keyword evidence="1" id="KW-1133">Transmembrane helix</keyword>
<dbReference type="AlphaFoldDB" id="A0A1I0QWF1"/>
<feature type="transmembrane region" description="Helical" evidence="1">
    <location>
        <begin position="78"/>
        <end position="95"/>
    </location>
</feature>
<dbReference type="InterPro" id="IPR010266">
    <property type="entry name" value="NnrS"/>
</dbReference>
<dbReference type="EMBL" id="FOJB01000001">
    <property type="protein sequence ID" value="SEW31330.1"/>
    <property type="molecule type" value="Genomic_DNA"/>
</dbReference>
<evidence type="ECO:0000256" key="1">
    <source>
        <dbReference type="SAM" id="Phobius"/>
    </source>
</evidence>
<feature type="transmembrane region" description="Helical" evidence="1">
    <location>
        <begin position="219"/>
        <end position="236"/>
    </location>
</feature>
<proteinExistence type="predicted"/>
<feature type="transmembrane region" description="Helical" evidence="1">
    <location>
        <begin position="341"/>
        <end position="362"/>
    </location>
</feature>
<evidence type="ECO:0000313" key="2">
    <source>
        <dbReference type="EMBL" id="SEW31330.1"/>
    </source>
</evidence>
<feature type="transmembrane region" description="Helical" evidence="1">
    <location>
        <begin position="7"/>
        <end position="29"/>
    </location>
</feature>
<feature type="transmembrane region" description="Helical" evidence="1">
    <location>
        <begin position="130"/>
        <end position="149"/>
    </location>
</feature>
<feature type="transmembrane region" description="Helical" evidence="1">
    <location>
        <begin position="49"/>
        <end position="66"/>
    </location>
</feature>
<accession>A0A1I0QWF1</accession>
<feature type="transmembrane region" description="Helical" evidence="1">
    <location>
        <begin position="257"/>
        <end position="278"/>
    </location>
</feature>
<keyword evidence="1" id="KW-0812">Transmembrane</keyword>
<feature type="transmembrane region" description="Helical" evidence="1">
    <location>
        <begin position="155"/>
        <end position="173"/>
    </location>
</feature>